<evidence type="ECO:0000256" key="5">
    <source>
        <dbReference type="SAM" id="MobiDB-lite"/>
    </source>
</evidence>
<dbReference type="PANTHER" id="PTHR15012">
    <property type="entry name" value="APICAL PROTEIN/SHROOM-RELATED"/>
    <property type="match status" value="1"/>
</dbReference>
<feature type="compositionally biased region" description="Polar residues" evidence="5">
    <location>
        <begin position="211"/>
        <end position="233"/>
    </location>
</feature>
<feature type="region of interest" description="Disordered" evidence="5">
    <location>
        <begin position="430"/>
        <end position="595"/>
    </location>
</feature>
<dbReference type="InterPro" id="IPR014799">
    <property type="entry name" value="ASD2_dom"/>
</dbReference>
<dbReference type="OrthoDB" id="10063560at2759"/>
<sequence>MTMAAPEATYQYQPPLQSPLSPSASTGQQRGSLSSPRASSSSQLLYSDDSSLSTSSTGSHSSHHSDLIGNMSSRRQSSIDAYPMCGLPSGTLYRKSTSSASLRSPSSASITPLDMPYMRPLSGANVMAPGAPSVFRPIRNSTVPEEFVETYRSTTTTRNEFSGPPPVNYPMPAGFGGKTSSTNPIASFSASALGAKSQKMMELLNSHHTGTSKNLYHATPTGQWSQTESSTATLYHDDHAQERAAPQQQPQKRPLPKSQSVDVALSATFRGAPTNTIRVDAFVPPATAAAHASDCSRSGSERFPENCCDFKQQPTPNAAAQMRKGNTMTGRSPLAPIPVNTYEEKRRPPPLGLIKKFVLLVAYIVNGKDSSHPLSLVRSADLLNWTVVRGTFHISLASCLIIHPAPSVGFELRSAMPALRPNHFIALPEVDSKSPSKSNSAQQNGHLTTVKEVRTYQIRPSLGSPSTATTEKESTRGMDSPNGSMRSSPSHNDERRHRHSSSHTRDASLDSHVSWQSNSTASSGYSSVALSSSTPTLDVSVSEETLVPEEYGAYPGQEETRNSDFAVSRSVSKLPVDSSSSSASTITPSEPEVPHRSISVSEMIRNFGSQQAINRTPPHLPPKPRYAHLPAHRPDPAVSQSAPKVTHFERSRGNSIPSDSVSASYSMEDIREYSPSQARRSSVATAPISNIPVRVEEARKEVNQATKNASPLPSPPLSVAGRGDRDLPLKVTEKTSTNPTKPVPMFRTAVHGLHLGANAKAAAALREEPVTVEDPPAARASLEDRGYGSGEIHYYGGGGTSPVEMASEGGRTKTGVRDLTFASLPEGDDGGKADPASPVDQEDLLHAKDNLTASLSERIDLLKEEQHNLQQDMMLNDEQAADIMDELARVASSQDVARFKQHLKELEEMTSLTISLTCRLGKVARSIANLRVPSDELEATTLQDKKRKLESQYEDALYLQKGVERRRQGMRSFLKQCLSVKQFEEYEDFFTTRESLLRDARNMDDKIRMGEEQLRCLRLSGSN</sequence>
<evidence type="ECO:0000313" key="8">
    <source>
        <dbReference type="Proteomes" id="UP000192578"/>
    </source>
</evidence>
<evidence type="ECO:0000259" key="6">
    <source>
        <dbReference type="PROSITE" id="PS51307"/>
    </source>
</evidence>
<comment type="similarity">
    <text evidence="2">Belongs to the shroom family.</text>
</comment>
<dbReference type="Gene3D" id="6.10.250.3120">
    <property type="match status" value="1"/>
</dbReference>
<feature type="region of interest" description="Disordered" evidence="5">
    <location>
        <begin position="211"/>
        <end position="261"/>
    </location>
</feature>
<evidence type="ECO:0000256" key="2">
    <source>
        <dbReference type="ARBA" id="ARBA00006469"/>
    </source>
</evidence>
<reference evidence="8" key="1">
    <citation type="submission" date="2017-01" db="EMBL/GenBank/DDBJ databases">
        <title>Comparative genomics of anhydrobiosis in the tardigrade Hypsibius dujardini.</title>
        <authorList>
            <person name="Yoshida Y."/>
            <person name="Koutsovoulos G."/>
            <person name="Laetsch D."/>
            <person name="Stevens L."/>
            <person name="Kumar S."/>
            <person name="Horikawa D."/>
            <person name="Ishino K."/>
            <person name="Komine S."/>
            <person name="Tomita M."/>
            <person name="Blaxter M."/>
            <person name="Arakawa K."/>
        </authorList>
    </citation>
    <scope>NUCLEOTIDE SEQUENCE [LARGE SCALE GENOMIC DNA]</scope>
    <source>
        <strain evidence="8">Z151</strain>
    </source>
</reference>
<feature type="region of interest" description="Disordered" evidence="5">
    <location>
        <begin position="703"/>
        <end position="724"/>
    </location>
</feature>
<feature type="compositionally biased region" description="Low complexity" evidence="5">
    <location>
        <begin position="32"/>
        <end position="60"/>
    </location>
</feature>
<feature type="compositionally biased region" description="Low complexity" evidence="5">
    <location>
        <begin position="10"/>
        <end position="23"/>
    </location>
</feature>
<name>A0A1W0WBU3_HYPEX</name>
<evidence type="ECO:0000256" key="3">
    <source>
        <dbReference type="ARBA" id="ARBA00022490"/>
    </source>
</evidence>
<keyword evidence="8" id="KW-1185">Reference proteome</keyword>
<feature type="compositionally biased region" description="Polar residues" evidence="5">
    <location>
        <begin position="481"/>
        <end position="490"/>
    </location>
</feature>
<dbReference type="PANTHER" id="PTHR15012:SF32">
    <property type="entry name" value="PROTEIN SHROOM"/>
    <property type="match status" value="1"/>
</dbReference>
<organism evidence="7 8">
    <name type="scientific">Hypsibius exemplaris</name>
    <name type="common">Freshwater tardigrade</name>
    <dbReference type="NCBI Taxonomy" id="2072580"/>
    <lineage>
        <taxon>Eukaryota</taxon>
        <taxon>Metazoa</taxon>
        <taxon>Ecdysozoa</taxon>
        <taxon>Tardigrada</taxon>
        <taxon>Eutardigrada</taxon>
        <taxon>Parachela</taxon>
        <taxon>Hypsibioidea</taxon>
        <taxon>Hypsibiidae</taxon>
        <taxon>Hypsibius</taxon>
    </lineage>
</organism>
<dbReference type="Pfam" id="PF08687">
    <property type="entry name" value="ASD2"/>
    <property type="match status" value="1"/>
</dbReference>
<gene>
    <name evidence="7" type="ORF">BV898_13121</name>
</gene>
<dbReference type="AlphaFoldDB" id="A0A1W0WBU3"/>
<dbReference type="GO" id="GO:0043296">
    <property type="term" value="C:apical junction complex"/>
    <property type="evidence" value="ECO:0007669"/>
    <property type="project" value="TreeGrafter"/>
</dbReference>
<dbReference type="InterPro" id="IPR027685">
    <property type="entry name" value="Shroom_fam"/>
</dbReference>
<dbReference type="GO" id="GO:0030864">
    <property type="term" value="C:cortical actin cytoskeleton"/>
    <property type="evidence" value="ECO:0007669"/>
    <property type="project" value="TreeGrafter"/>
</dbReference>
<feature type="compositionally biased region" description="Low complexity" evidence="5">
    <location>
        <begin position="243"/>
        <end position="260"/>
    </location>
</feature>
<dbReference type="EMBL" id="MTYJ01000140">
    <property type="protein sequence ID" value="OQV12632.1"/>
    <property type="molecule type" value="Genomic_DNA"/>
</dbReference>
<keyword evidence="3" id="KW-0963">Cytoplasm</keyword>
<evidence type="ECO:0000313" key="7">
    <source>
        <dbReference type="EMBL" id="OQV12632.1"/>
    </source>
</evidence>
<protein>
    <recommendedName>
        <fullName evidence="6">ASD2 domain-containing protein</fullName>
    </recommendedName>
</protein>
<dbReference type="PROSITE" id="PS51307">
    <property type="entry name" value="ASD2"/>
    <property type="match status" value="1"/>
</dbReference>
<dbReference type="GO" id="GO:0016324">
    <property type="term" value="C:apical plasma membrane"/>
    <property type="evidence" value="ECO:0007669"/>
    <property type="project" value="TreeGrafter"/>
</dbReference>
<feature type="domain" description="ASD2" evidence="6">
    <location>
        <begin position="723"/>
        <end position="1022"/>
    </location>
</feature>
<accession>A0A1W0WBU3</accession>
<proteinExistence type="inferred from homology"/>
<evidence type="ECO:0000256" key="1">
    <source>
        <dbReference type="ARBA" id="ARBA00004245"/>
    </source>
</evidence>
<dbReference type="Proteomes" id="UP000192578">
    <property type="component" value="Unassembled WGS sequence"/>
</dbReference>
<comment type="caution">
    <text evidence="7">The sequence shown here is derived from an EMBL/GenBank/DDBJ whole genome shotgun (WGS) entry which is preliminary data.</text>
</comment>
<keyword evidence="4" id="KW-0206">Cytoskeleton</keyword>
<feature type="compositionally biased region" description="Polar residues" evidence="5">
    <location>
        <begin position="433"/>
        <end position="447"/>
    </location>
</feature>
<comment type="subcellular location">
    <subcellularLocation>
        <location evidence="1">Cytoplasm</location>
        <location evidence="1">Cytoskeleton</location>
    </subcellularLocation>
</comment>
<feature type="region of interest" description="Disordered" evidence="5">
    <location>
        <begin position="1"/>
        <end position="69"/>
    </location>
</feature>
<feature type="region of interest" description="Disordered" evidence="5">
    <location>
        <begin position="610"/>
        <end position="640"/>
    </location>
</feature>
<dbReference type="GO" id="GO:0051015">
    <property type="term" value="F:actin filament binding"/>
    <property type="evidence" value="ECO:0007669"/>
    <property type="project" value="InterPro"/>
</dbReference>
<dbReference type="GO" id="GO:0005912">
    <property type="term" value="C:adherens junction"/>
    <property type="evidence" value="ECO:0007669"/>
    <property type="project" value="TreeGrafter"/>
</dbReference>
<feature type="compositionally biased region" description="Low complexity" evidence="5">
    <location>
        <begin position="517"/>
        <end position="533"/>
    </location>
</feature>
<feature type="region of interest" description="Disordered" evidence="5">
    <location>
        <begin position="323"/>
        <end position="342"/>
    </location>
</feature>
<dbReference type="GO" id="GO:0007015">
    <property type="term" value="P:actin filament organization"/>
    <property type="evidence" value="ECO:0007669"/>
    <property type="project" value="TreeGrafter"/>
</dbReference>
<feature type="compositionally biased region" description="Polar residues" evidence="5">
    <location>
        <begin position="534"/>
        <end position="543"/>
    </location>
</feature>
<feature type="compositionally biased region" description="Low complexity" evidence="5">
    <location>
        <begin position="568"/>
        <end position="589"/>
    </location>
</feature>
<evidence type="ECO:0000256" key="4">
    <source>
        <dbReference type="ARBA" id="ARBA00023212"/>
    </source>
</evidence>